<name>A0A0H3GV93_KLEPH</name>
<gene>
    <name evidence="5" type="primary">treA</name>
    <name evidence="7" type="ordered locus">KPHS_33130</name>
</gene>
<keyword evidence="2 5" id="KW-0574">Periplasm</keyword>
<dbReference type="GO" id="GO:0071474">
    <property type="term" value="P:cellular hyperosmotic response"/>
    <property type="evidence" value="ECO:0007669"/>
    <property type="project" value="InterPro"/>
</dbReference>
<dbReference type="InterPro" id="IPR001661">
    <property type="entry name" value="Glyco_hydro_37"/>
</dbReference>
<keyword evidence="3 5" id="KW-0378">Hydrolase</keyword>
<evidence type="ECO:0000313" key="7">
    <source>
        <dbReference type="EMBL" id="AEW62011.1"/>
    </source>
</evidence>
<feature type="region of interest" description="Disordered" evidence="6">
    <location>
        <begin position="543"/>
        <end position="581"/>
    </location>
</feature>
<dbReference type="Pfam" id="PF01204">
    <property type="entry name" value="Trehalase"/>
    <property type="match status" value="1"/>
</dbReference>
<feature type="binding site" evidence="5">
    <location>
        <begin position="210"/>
        <end position="212"/>
    </location>
    <ligand>
        <name>substrate</name>
    </ligand>
</feature>
<dbReference type="InterPro" id="IPR012341">
    <property type="entry name" value="6hp_glycosidase-like_sf"/>
</dbReference>
<dbReference type="PRINTS" id="PR00744">
    <property type="entry name" value="GLHYDRLASE37"/>
</dbReference>
<dbReference type="PATRIC" id="fig|1125630.4.peg.3226"/>
<evidence type="ECO:0000256" key="6">
    <source>
        <dbReference type="SAM" id="MobiDB-lite"/>
    </source>
</evidence>
<feature type="active site" description="Proton donor/acceptor" evidence="5">
    <location>
        <position position="501"/>
    </location>
</feature>
<evidence type="ECO:0000256" key="5">
    <source>
        <dbReference type="HAMAP-Rule" id="MF_01060"/>
    </source>
</evidence>
<dbReference type="PROSITE" id="PS00928">
    <property type="entry name" value="TREHALASE_2"/>
    <property type="match status" value="1"/>
</dbReference>
<comment type="similarity">
    <text evidence="5">Belongs to the glycosyl hydrolase 37 family.</text>
</comment>
<feature type="binding site" evidence="5">
    <location>
        <begin position="282"/>
        <end position="284"/>
    </location>
    <ligand>
        <name>substrate</name>
    </ligand>
</feature>
<organism evidence="7 8">
    <name type="scientific">Klebsiella pneumoniae subsp. pneumoniae (strain HS11286)</name>
    <dbReference type="NCBI Taxonomy" id="1125630"/>
    <lineage>
        <taxon>Bacteria</taxon>
        <taxon>Pseudomonadati</taxon>
        <taxon>Pseudomonadota</taxon>
        <taxon>Gammaproteobacteria</taxon>
        <taxon>Enterobacterales</taxon>
        <taxon>Enterobacteriaceae</taxon>
        <taxon>Klebsiella/Raoultella group</taxon>
        <taxon>Klebsiella</taxon>
        <taxon>Klebsiella pneumoniae complex</taxon>
    </lineage>
</organism>
<dbReference type="SMR" id="A0A0H3GV93"/>
<evidence type="ECO:0000256" key="2">
    <source>
        <dbReference type="ARBA" id="ARBA00022764"/>
    </source>
</evidence>
<reference evidence="7 8" key="1">
    <citation type="journal article" date="2012" name="J. Bacteriol.">
        <title>Complete genome sequence of Klebsiella pneumoniae subsp. pneumoniae HS11286, a multidrug-resistant strain isolated from human sputum.</title>
        <authorList>
            <person name="Liu P."/>
            <person name="Li P."/>
            <person name="Jiang X."/>
            <person name="Bi D."/>
            <person name="Xie Y."/>
            <person name="Tai C."/>
            <person name="Deng Z."/>
            <person name="Rajakumar K."/>
            <person name="Ou H.Y."/>
        </authorList>
    </citation>
    <scope>NUCLEOTIDE SEQUENCE [LARGE SCALE GENOMIC DNA]</scope>
    <source>
        <strain evidence="7 8">HS11286</strain>
    </source>
</reference>
<dbReference type="HOGENOM" id="CLU_006451_3_1_6"/>
<comment type="subunit">
    <text evidence="5">Monomer.</text>
</comment>
<dbReference type="HAMAP" id="MF_01060">
    <property type="entry name" value="Peripl_trehalase"/>
    <property type="match status" value="1"/>
</dbReference>
<feature type="binding site" evidence="5">
    <location>
        <begin position="164"/>
        <end position="165"/>
    </location>
    <ligand>
        <name>substrate</name>
    </ligand>
</feature>
<dbReference type="InterPro" id="IPR023720">
    <property type="entry name" value="Trehalase_periplasmic"/>
</dbReference>
<dbReference type="NCBIfam" id="NF009774">
    <property type="entry name" value="PRK13271.1"/>
    <property type="match status" value="1"/>
</dbReference>
<dbReference type="InterPro" id="IPR008928">
    <property type="entry name" value="6-hairpin_glycosidase_sf"/>
</dbReference>
<dbReference type="KEGG" id="kpm:KPHS_33130"/>
<sequence length="581" mass="64309" precursor="true">MTSTDARRPAALPCSLRLAIGGALIALMSLNAQAEDGKTAPPPSPDILLGPLFNDVQSAKLFADQKTFADAIPNSDPLMILADYRMQKNQASFDLRHFVELNFTLPKENDTYVPPKGQTLRQHIDGLWPVLTRSTVEVEKWDSLLPLPKPYVVPGGRFREVYYWDSYFTMLGLAESGHWDKVEDMVANFAAEIDAWGHIPNGNRTYYLSRSQPPFFSFMVSLLATHDGDQVLKTYQPQLEKEYRYWMAGADALAPGSADKRAVRMADGALLNRYWDDNDTPRPESWLDDVKTAKSNPNRPATEIYRDLRSAAASGWDFSSRWMDNPQQLATIRTTSIVPVDLNALMFHLEKTLARASKASGDSAGATQYDALANARQQAIEKYLWNDKEGWYADYDLKTHKVRNQLTAAALFPLYVNAASRERATKVAAAAESRLLKPGGLTTTTVNSGQQWDAPNGWAPLQWVAVEGLQNYGQQKIAMEVTWRFLTNVQHTYDSKQKLVEKYDVSSTGTGGGGGEYPLQDGFGWTNGVTLKMLDLICPQEKPCDALPATRPATTPSPQDKPVAAPAANDPAPAEPQKTGS</sequence>
<comment type="subcellular location">
    <subcellularLocation>
        <location evidence="5">Periplasm</location>
    </subcellularLocation>
</comment>
<evidence type="ECO:0000313" key="8">
    <source>
        <dbReference type="Proteomes" id="UP000007841"/>
    </source>
</evidence>
<feature type="signal peptide" evidence="5">
    <location>
        <begin position="1"/>
        <end position="34"/>
    </location>
</feature>
<dbReference type="RefSeq" id="YP_005227613.1">
    <property type="nucleotide sequence ID" value="NC_016845.1"/>
</dbReference>
<dbReference type="GeneID" id="11848336"/>
<accession>A0A0H3GV93</accession>
<dbReference type="SUPFAM" id="SSF48208">
    <property type="entry name" value="Six-hairpin glycosidases"/>
    <property type="match status" value="1"/>
</dbReference>
<proteinExistence type="inferred from homology"/>
<feature type="chain" id="PRO_5008988874" description="Periplasmic trehalase" evidence="5">
    <location>
        <begin position="35"/>
        <end position="581"/>
    </location>
</feature>
<keyword evidence="8" id="KW-1185">Reference proteome</keyword>
<dbReference type="AlphaFoldDB" id="A0A0H3GV93"/>
<feature type="binding site" evidence="5">
    <location>
        <position position="315"/>
    </location>
    <ligand>
        <name>substrate</name>
    </ligand>
</feature>
<dbReference type="EMBL" id="CP003200">
    <property type="protein sequence ID" value="AEW62011.1"/>
    <property type="molecule type" value="Genomic_DNA"/>
</dbReference>
<evidence type="ECO:0000256" key="3">
    <source>
        <dbReference type="ARBA" id="ARBA00022801"/>
    </source>
</evidence>
<dbReference type="Proteomes" id="UP000007841">
    <property type="component" value="Chromosome"/>
</dbReference>
<dbReference type="PANTHER" id="PTHR23403">
    <property type="entry name" value="TREHALASE"/>
    <property type="match status" value="1"/>
</dbReference>
<dbReference type="FunFam" id="1.50.10.10:FF:000003">
    <property type="entry name" value="Cytoplasmic trehalase"/>
    <property type="match status" value="1"/>
</dbReference>
<dbReference type="PROSITE" id="PS00927">
    <property type="entry name" value="TREHALASE_1"/>
    <property type="match status" value="1"/>
</dbReference>
<keyword evidence="4 5" id="KW-0326">Glycosidase</keyword>
<dbReference type="GO" id="GO:0005993">
    <property type="term" value="P:trehalose catabolic process"/>
    <property type="evidence" value="ECO:0007669"/>
    <property type="project" value="InterPro"/>
</dbReference>
<dbReference type="Gene3D" id="1.50.10.10">
    <property type="match status" value="1"/>
</dbReference>
<dbReference type="EC" id="3.2.1.28" evidence="5"/>
<feature type="active site" description="Proton donor/acceptor" evidence="5">
    <location>
        <position position="317"/>
    </location>
</feature>
<dbReference type="RefSeq" id="WP_004175476.1">
    <property type="nucleotide sequence ID" value="NC_016845.1"/>
</dbReference>
<feature type="binding site" evidence="5">
    <location>
        <position position="201"/>
    </location>
    <ligand>
        <name>substrate</name>
    </ligand>
</feature>
<feature type="binding site" evidence="5">
    <location>
        <position position="516"/>
    </location>
    <ligand>
        <name>substrate</name>
    </ligand>
</feature>
<dbReference type="InterPro" id="IPR018232">
    <property type="entry name" value="Glyco_hydro_37_CS"/>
</dbReference>
<evidence type="ECO:0000256" key="1">
    <source>
        <dbReference type="ARBA" id="ARBA00022729"/>
    </source>
</evidence>
<feature type="binding site" evidence="5">
    <location>
        <position position="157"/>
    </location>
    <ligand>
        <name>substrate</name>
    </ligand>
</feature>
<keyword evidence="1 5" id="KW-0732">Signal</keyword>
<evidence type="ECO:0000256" key="4">
    <source>
        <dbReference type="ARBA" id="ARBA00023295"/>
    </source>
</evidence>
<dbReference type="NCBIfam" id="NF009773">
    <property type="entry name" value="PRK13270.1"/>
    <property type="match status" value="1"/>
</dbReference>
<protein>
    <recommendedName>
        <fullName evidence="5">Periplasmic trehalase</fullName>
        <ecNumber evidence="5">3.2.1.28</ecNumber>
    </recommendedName>
    <alternativeName>
        <fullName evidence="5">Alpha,alpha-trehalase</fullName>
    </alternativeName>
    <alternativeName>
        <fullName evidence="5">Alpha,alpha-trehalose glucohydrolase</fullName>
    </alternativeName>
</protein>
<dbReference type="PANTHER" id="PTHR23403:SF1">
    <property type="entry name" value="TREHALASE"/>
    <property type="match status" value="1"/>
</dbReference>
<dbReference type="STRING" id="1125630.KPHS_33130"/>
<feature type="compositionally biased region" description="Low complexity" evidence="6">
    <location>
        <begin position="562"/>
        <end position="581"/>
    </location>
</feature>
<dbReference type="GO" id="GO:0042597">
    <property type="term" value="C:periplasmic space"/>
    <property type="evidence" value="ECO:0007669"/>
    <property type="project" value="UniProtKB-SubCell"/>
</dbReference>
<comment type="function">
    <text evidence="5">Provides the cells with the ability to utilize trehalose at high osmolarity by splitting it into glucose molecules that can subsequently be taken up by the phosphotransferase-mediated uptake system.</text>
</comment>
<comment type="catalytic activity">
    <reaction evidence="5">
        <text>alpha,alpha-trehalose + H2O = alpha-D-glucose + beta-D-glucose</text>
        <dbReference type="Rhea" id="RHEA:32675"/>
        <dbReference type="ChEBI" id="CHEBI:15377"/>
        <dbReference type="ChEBI" id="CHEBI:15903"/>
        <dbReference type="ChEBI" id="CHEBI:16551"/>
        <dbReference type="ChEBI" id="CHEBI:17925"/>
        <dbReference type="EC" id="3.2.1.28"/>
    </reaction>
</comment>
<dbReference type="GO" id="GO:0004555">
    <property type="term" value="F:alpha,alpha-trehalase activity"/>
    <property type="evidence" value="ECO:0007669"/>
    <property type="project" value="UniProtKB-UniRule"/>
</dbReference>